<protein>
    <recommendedName>
        <fullName evidence="5">Sporulation protein YunB</fullName>
    </recommendedName>
</protein>
<keyword evidence="2" id="KW-0812">Transmembrane</keyword>
<keyword evidence="2" id="KW-1133">Transmembrane helix</keyword>
<keyword evidence="4" id="KW-1185">Reference proteome</keyword>
<evidence type="ECO:0000313" key="3">
    <source>
        <dbReference type="EMBL" id="KYG31962.1"/>
    </source>
</evidence>
<accession>A0A162E7H5</accession>
<dbReference type="AlphaFoldDB" id="A0A162E7H5"/>
<dbReference type="PIRSF" id="PIRSF021383">
    <property type="entry name" value="YunB"/>
    <property type="match status" value="1"/>
</dbReference>
<evidence type="ECO:0000256" key="1">
    <source>
        <dbReference type="SAM" id="MobiDB-lite"/>
    </source>
</evidence>
<dbReference type="NCBIfam" id="TIGR02832">
    <property type="entry name" value="spo_yunB"/>
    <property type="match status" value="1"/>
</dbReference>
<dbReference type="InterPro" id="IPR014197">
    <property type="entry name" value="Sporulation_prot_YunB"/>
</dbReference>
<comment type="caution">
    <text evidence="3">The sequence shown here is derived from an EMBL/GenBank/DDBJ whole genome shotgun (WGS) entry which is preliminary data.</text>
</comment>
<feature type="region of interest" description="Disordered" evidence="1">
    <location>
        <begin position="244"/>
        <end position="278"/>
    </location>
</feature>
<dbReference type="EMBL" id="LTAO01000012">
    <property type="protein sequence ID" value="KYG31962.1"/>
    <property type="molecule type" value="Genomic_DNA"/>
</dbReference>
<dbReference type="STRING" id="519424.AZF04_04085"/>
<evidence type="ECO:0000256" key="2">
    <source>
        <dbReference type="SAM" id="Phobius"/>
    </source>
</evidence>
<dbReference type="OrthoDB" id="1649278at2"/>
<organism evidence="3 4">
    <name type="scientific">Alkalihalobacillus trypoxylicola</name>
    <dbReference type="NCBI Taxonomy" id="519424"/>
    <lineage>
        <taxon>Bacteria</taxon>
        <taxon>Bacillati</taxon>
        <taxon>Bacillota</taxon>
        <taxon>Bacilli</taxon>
        <taxon>Bacillales</taxon>
        <taxon>Bacillaceae</taxon>
        <taxon>Alkalihalobacillus</taxon>
    </lineage>
</organism>
<evidence type="ECO:0000313" key="4">
    <source>
        <dbReference type="Proteomes" id="UP000075806"/>
    </source>
</evidence>
<gene>
    <name evidence="3" type="ORF">AZF04_04085</name>
</gene>
<evidence type="ECO:0008006" key="5">
    <source>
        <dbReference type="Google" id="ProtNLM"/>
    </source>
</evidence>
<reference evidence="3" key="1">
    <citation type="submission" date="2016-02" db="EMBL/GenBank/DDBJ databases">
        <title>Genome sequence of Bacillus trypoxylicola KCTC 13244(T).</title>
        <authorList>
            <person name="Jeong H."/>
            <person name="Park S.-H."/>
            <person name="Choi S.-K."/>
        </authorList>
    </citation>
    <scope>NUCLEOTIDE SEQUENCE [LARGE SCALE GENOMIC DNA]</scope>
    <source>
        <strain evidence="3">KCTC 13244</strain>
    </source>
</reference>
<dbReference type="RefSeq" id="WP_061948316.1">
    <property type="nucleotide sequence ID" value="NZ_LTAO01000012.1"/>
</dbReference>
<dbReference type="Pfam" id="PF09560">
    <property type="entry name" value="Spore_YunB"/>
    <property type="match status" value="1"/>
</dbReference>
<feature type="transmembrane region" description="Helical" evidence="2">
    <location>
        <begin position="20"/>
        <end position="42"/>
    </location>
</feature>
<dbReference type="Proteomes" id="UP000075806">
    <property type="component" value="Unassembled WGS sequence"/>
</dbReference>
<proteinExistence type="predicted"/>
<name>A0A162E7H5_9BACI</name>
<sequence>MFKLPKKKYYLNRNKQELTFPQRLFISFILFIGLTFLSFIIVEKSIRPTIEEIALMETQKIGTSVINFAVTETLKDVDMNNVHEVLYDDNGKVQSYNFNPQQYNQILSKTITNAQTYIAMMEADEIPNMQFVNRDNNDSVPEIGLLYSIPLGHATGNAFLANLGPKIPIELTAIADVDIDFRKDIQTTGINNTMIIIALDLKVNAKIIIPFTTLENPVVTTIPFAMTFIPGEVPQYYSGSGGGGMIPALPSPSNEQNEQNGEELENFTPNDLLPNDTN</sequence>
<keyword evidence="2" id="KW-0472">Membrane</keyword>